<dbReference type="HOGENOM" id="CLU_2377461_0_0_1"/>
<sequence length="304" mass="35664">MSFSQVIKKALQTLNRQYLEHSQYQKYLLTNAVRIVNHKHISTDNPNRYNFFERQSAFLFLITQSPNKFKLILNLASYNLQKHTNTLNWTFKWLKRVTFLIFSGLLSFGSYKSYLEYQKLQELMKEQNNIIYQQSTSWLGMIIRQQVYKNTMIQDNLQGLIVNLCEKPSIRHNTVKGLIRIYDIKDVKNNTPILIKQVLKTSVFYDDFIFQKLKMIIIQQLQNPQTRKLLQDLLVSFGSSDTCKDLVASNLANALGNKEVVDLVNRTAFSTLHEYLENPELRQYIANKIRSSVSSMNQSQQTQQ</sequence>
<dbReference type="InParanoid" id="A4VDV7"/>
<evidence type="ECO:0000313" key="1">
    <source>
        <dbReference type="EMBL" id="EDK31704.2"/>
    </source>
</evidence>
<evidence type="ECO:0000313" key="2">
    <source>
        <dbReference type="Proteomes" id="UP000009168"/>
    </source>
</evidence>
<organism evidence="1 2">
    <name type="scientific">Tetrahymena thermophila (strain SB210)</name>
    <dbReference type="NCBI Taxonomy" id="312017"/>
    <lineage>
        <taxon>Eukaryota</taxon>
        <taxon>Sar</taxon>
        <taxon>Alveolata</taxon>
        <taxon>Ciliophora</taxon>
        <taxon>Intramacronucleata</taxon>
        <taxon>Oligohymenophorea</taxon>
        <taxon>Hymenostomatida</taxon>
        <taxon>Tetrahymenina</taxon>
        <taxon>Tetrahymenidae</taxon>
        <taxon>Tetrahymena</taxon>
    </lineage>
</organism>
<keyword evidence="2" id="KW-1185">Reference proteome</keyword>
<dbReference type="KEGG" id="tet:TTHERM_00128979"/>
<reference evidence="2" key="1">
    <citation type="journal article" date="2006" name="PLoS Biol.">
        <title>Macronuclear genome sequence of the ciliate Tetrahymena thermophila, a model eukaryote.</title>
        <authorList>
            <person name="Eisen J.A."/>
            <person name="Coyne R.S."/>
            <person name="Wu M."/>
            <person name="Wu D."/>
            <person name="Thiagarajan M."/>
            <person name="Wortman J.R."/>
            <person name="Badger J.H."/>
            <person name="Ren Q."/>
            <person name="Amedeo P."/>
            <person name="Jones K.M."/>
            <person name="Tallon L.J."/>
            <person name="Delcher A.L."/>
            <person name="Salzberg S.L."/>
            <person name="Silva J.C."/>
            <person name="Haas B.J."/>
            <person name="Majoros W.H."/>
            <person name="Farzad M."/>
            <person name="Carlton J.M."/>
            <person name="Smith R.K. Jr."/>
            <person name="Garg J."/>
            <person name="Pearlman R.E."/>
            <person name="Karrer K.M."/>
            <person name="Sun L."/>
            <person name="Manning G."/>
            <person name="Elde N.C."/>
            <person name="Turkewitz A.P."/>
            <person name="Asai D.J."/>
            <person name="Wilkes D.E."/>
            <person name="Wang Y."/>
            <person name="Cai H."/>
            <person name="Collins K."/>
            <person name="Stewart B.A."/>
            <person name="Lee S.R."/>
            <person name="Wilamowska K."/>
            <person name="Weinberg Z."/>
            <person name="Ruzzo W.L."/>
            <person name="Wloga D."/>
            <person name="Gaertig J."/>
            <person name="Frankel J."/>
            <person name="Tsao C.-C."/>
            <person name="Gorovsky M.A."/>
            <person name="Keeling P.J."/>
            <person name="Waller R.F."/>
            <person name="Patron N.J."/>
            <person name="Cherry J.M."/>
            <person name="Stover N.A."/>
            <person name="Krieger C.J."/>
            <person name="del Toro C."/>
            <person name="Ryder H.F."/>
            <person name="Williamson S.C."/>
            <person name="Barbeau R.A."/>
            <person name="Hamilton E.P."/>
            <person name="Orias E."/>
        </authorList>
    </citation>
    <scope>NUCLEOTIDE SEQUENCE [LARGE SCALE GENOMIC DNA]</scope>
    <source>
        <strain evidence="2">SB210</strain>
    </source>
</reference>
<gene>
    <name evidence="1" type="ORF">TTHERM_00128979</name>
</gene>
<dbReference type="Proteomes" id="UP000009168">
    <property type="component" value="Unassembled WGS sequence"/>
</dbReference>
<dbReference type="EMBL" id="GG662699">
    <property type="protein sequence ID" value="EDK31704.2"/>
    <property type="molecule type" value="Genomic_DNA"/>
</dbReference>
<name>A4VDV7_TETTS</name>
<proteinExistence type="predicted"/>
<dbReference type="AlphaFoldDB" id="A4VDV7"/>
<accession>A4VDV7</accession>
<dbReference type="GeneID" id="7825688"/>
<dbReference type="RefSeq" id="XP_001470796.2">
    <property type="nucleotide sequence ID" value="XM_001470746.2"/>
</dbReference>
<protein>
    <submittedName>
        <fullName evidence="1">Uncharacterized protein</fullName>
    </submittedName>
</protein>